<reference evidence="1 2" key="1">
    <citation type="submission" date="2020-09" db="EMBL/GenBank/DDBJ databases">
        <title>De no assembly of potato wild relative species, Solanum commersonii.</title>
        <authorList>
            <person name="Cho K."/>
        </authorList>
    </citation>
    <scope>NUCLEOTIDE SEQUENCE [LARGE SCALE GENOMIC DNA]</scope>
    <source>
        <strain evidence="1">LZ3.2</strain>
        <tissue evidence="1">Leaf</tissue>
    </source>
</reference>
<comment type="caution">
    <text evidence="1">The sequence shown here is derived from an EMBL/GenBank/DDBJ whole genome shotgun (WGS) entry which is preliminary data.</text>
</comment>
<keyword evidence="2" id="KW-1185">Reference proteome</keyword>
<organism evidence="1 2">
    <name type="scientific">Solanum commersonii</name>
    <name type="common">Commerson's wild potato</name>
    <name type="synonym">Commerson's nightshade</name>
    <dbReference type="NCBI Taxonomy" id="4109"/>
    <lineage>
        <taxon>Eukaryota</taxon>
        <taxon>Viridiplantae</taxon>
        <taxon>Streptophyta</taxon>
        <taxon>Embryophyta</taxon>
        <taxon>Tracheophyta</taxon>
        <taxon>Spermatophyta</taxon>
        <taxon>Magnoliopsida</taxon>
        <taxon>eudicotyledons</taxon>
        <taxon>Gunneridae</taxon>
        <taxon>Pentapetalae</taxon>
        <taxon>asterids</taxon>
        <taxon>lamiids</taxon>
        <taxon>Solanales</taxon>
        <taxon>Solanaceae</taxon>
        <taxon>Solanoideae</taxon>
        <taxon>Solaneae</taxon>
        <taxon>Solanum</taxon>
    </lineage>
</organism>
<gene>
    <name evidence="1" type="ORF">H5410_061502</name>
</gene>
<accession>A0A9J5W9D8</accession>
<dbReference type="AlphaFoldDB" id="A0A9J5W9D8"/>
<evidence type="ECO:0000313" key="2">
    <source>
        <dbReference type="Proteomes" id="UP000824120"/>
    </source>
</evidence>
<protein>
    <submittedName>
        <fullName evidence="1">Uncharacterized protein</fullName>
    </submittedName>
</protein>
<proteinExistence type="predicted"/>
<sequence>MSIQSVHLSGHNAQGHTLILGIRVWCNSNTCSTRPCHGRPHRWSPPKHQQLHHPSAHLWWLLEAYQNCLEHPRPQLPQIEKGVSTQLRWLAQSSKAPRPLAGKQQKNHEPWKKWKRVYLKARGPK</sequence>
<dbReference type="EMBL" id="JACXVP010000012">
    <property type="protein sequence ID" value="KAG5571736.1"/>
    <property type="molecule type" value="Genomic_DNA"/>
</dbReference>
<dbReference type="Proteomes" id="UP000824120">
    <property type="component" value="Chromosome 12"/>
</dbReference>
<evidence type="ECO:0000313" key="1">
    <source>
        <dbReference type="EMBL" id="KAG5571736.1"/>
    </source>
</evidence>
<name>A0A9J5W9D8_SOLCO</name>